<dbReference type="Gene3D" id="2.160.20.10">
    <property type="entry name" value="Single-stranded right-handed beta-helix, Pectin lyase-like"/>
    <property type="match status" value="1"/>
</dbReference>
<comment type="caution">
    <text evidence="2">The sequence shown here is derived from an EMBL/GenBank/DDBJ whole genome shotgun (WGS) entry which is preliminary data.</text>
</comment>
<name>A0A934PX82_9SPHI</name>
<dbReference type="SUPFAM" id="SSF51126">
    <property type="entry name" value="Pectin lyase-like"/>
    <property type="match status" value="1"/>
</dbReference>
<feature type="domain" description="Right handed beta helix" evidence="1">
    <location>
        <begin position="169"/>
        <end position="265"/>
    </location>
</feature>
<evidence type="ECO:0000259" key="1">
    <source>
        <dbReference type="Pfam" id="PF13229"/>
    </source>
</evidence>
<accession>A0A934PX82</accession>
<dbReference type="AlphaFoldDB" id="A0A934PX82"/>
<dbReference type="SMART" id="SM00710">
    <property type="entry name" value="PbH1"/>
    <property type="match status" value="7"/>
</dbReference>
<dbReference type="Proteomes" id="UP000613193">
    <property type="component" value="Unassembled WGS sequence"/>
</dbReference>
<dbReference type="InterPro" id="IPR006626">
    <property type="entry name" value="PbH1"/>
</dbReference>
<organism evidence="2 3">
    <name type="scientific">Mucilaginibacter segetis</name>
    <dbReference type="NCBI Taxonomy" id="2793071"/>
    <lineage>
        <taxon>Bacteria</taxon>
        <taxon>Pseudomonadati</taxon>
        <taxon>Bacteroidota</taxon>
        <taxon>Sphingobacteriia</taxon>
        <taxon>Sphingobacteriales</taxon>
        <taxon>Sphingobacteriaceae</taxon>
        <taxon>Mucilaginibacter</taxon>
    </lineage>
</organism>
<keyword evidence="3" id="KW-1185">Reference proteome</keyword>
<evidence type="ECO:0000313" key="2">
    <source>
        <dbReference type="EMBL" id="MBK0380698.1"/>
    </source>
</evidence>
<reference evidence="2" key="1">
    <citation type="submission" date="2020-12" db="EMBL/GenBank/DDBJ databases">
        <title>Bacterial novel species Mucilaginibacter sp. SD-g isolated from soil.</title>
        <authorList>
            <person name="Jung H.-Y."/>
        </authorList>
    </citation>
    <scope>NUCLEOTIDE SEQUENCE</scope>
    <source>
        <strain evidence="2">SD-g</strain>
    </source>
</reference>
<dbReference type="Pfam" id="PF13229">
    <property type="entry name" value="Beta_helix"/>
    <property type="match status" value="2"/>
</dbReference>
<dbReference type="EMBL" id="JAEHFW010000003">
    <property type="protein sequence ID" value="MBK0380698.1"/>
    <property type="molecule type" value="Genomic_DNA"/>
</dbReference>
<proteinExistence type="predicted"/>
<dbReference type="InterPro" id="IPR011050">
    <property type="entry name" value="Pectin_lyase_fold/virulence"/>
</dbReference>
<gene>
    <name evidence="2" type="ORF">I5M19_15345</name>
</gene>
<protein>
    <submittedName>
        <fullName evidence="2">Right-handed parallel beta-helix repeat-containing protein</fullName>
    </submittedName>
</protein>
<dbReference type="InterPro" id="IPR012334">
    <property type="entry name" value="Pectin_lyas_fold"/>
</dbReference>
<dbReference type="InterPro" id="IPR039448">
    <property type="entry name" value="Beta_helix"/>
</dbReference>
<evidence type="ECO:0000313" key="3">
    <source>
        <dbReference type="Proteomes" id="UP000613193"/>
    </source>
</evidence>
<dbReference type="RefSeq" id="WP_200067241.1">
    <property type="nucleotide sequence ID" value="NZ_JAEHFW010000003.1"/>
</dbReference>
<feature type="domain" description="Right handed beta helix" evidence="1">
    <location>
        <begin position="44"/>
        <end position="148"/>
    </location>
</feature>
<sequence length="313" mass="34057">MYKFTTAYLIIAALLWGITIGHVYGQTKNHKAVAPLNLVALHDTVISGLDIAGDTSACITLSNCYNIIIKNSTFHNSIKNGLNIYNCSNITVQGCYFENVATGVYALESQGINISYNQFKNMRGPFPRGQFVQFDDVSGSNNRVNYNSGENFPGKSDPQDAINMFKTNGTFYDPVQIVGNRIRGGGPSKYGGGIMLGDNGGSYLTASDNILVDPGQYGMAIAGGTNIKIINNTIYAKQQPFTNVGIYIWNQSKYVCALNTISGNKVNWTKADGEIFSNWNNGNCGSVIGWDNNNWKARIGPSILPDQLLINTP</sequence>